<gene>
    <name evidence="1" type="ORF">U9M48_015431</name>
</gene>
<keyword evidence="2" id="KW-1185">Reference proteome</keyword>
<evidence type="ECO:0000313" key="2">
    <source>
        <dbReference type="Proteomes" id="UP001341281"/>
    </source>
</evidence>
<sequence>MGHLLRRPCRLLLPAHGGWIRDFRSCPPLIHPDRYRYRKNERTLSAIIGSIPPPRRGRHTAVHAPPPLRYGRRVVEEPTRPSVLTTLVPCSGYMAPEYASVGIFSVKRRVQFWRLAPGDHQRQEEQRPPRVRRLHQPARIRTYLGCKKPKTTCLQQQETLGAETWRVTQAWQLWREGRAVELIDPALGECGEAAAILR</sequence>
<protein>
    <submittedName>
        <fullName evidence="1">Uncharacterized protein</fullName>
    </submittedName>
</protein>
<dbReference type="EMBL" id="CP144747">
    <property type="protein sequence ID" value="WVZ66167.1"/>
    <property type="molecule type" value="Genomic_DNA"/>
</dbReference>
<name>A0AAQ3T6J0_PASNO</name>
<evidence type="ECO:0000313" key="1">
    <source>
        <dbReference type="EMBL" id="WVZ66167.1"/>
    </source>
</evidence>
<organism evidence="1 2">
    <name type="scientific">Paspalum notatum var. saurae</name>
    <dbReference type="NCBI Taxonomy" id="547442"/>
    <lineage>
        <taxon>Eukaryota</taxon>
        <taxon>Viridiplantae</taxon>
        <taxon>Streptophyta</taxon>
        <taxon>Embryophyta</taxon>
        <taxon>Tracheophyta</taxon>
        <taxon>Spermatophyta</taxon>
        <taxon>Magnoliopsida</taxon>
        <taxon>Liliopsida</taxon>
        <taxon>Poales</taxon>
        <taxon>Poaceae</taxon>
        <taxon>PACMAD clade</taxon>
        <taxon>Panicoideae</taxon>
        <taxon>Andropogonodae</taxon>
        <taxon>Paspaleae</taxon>
        <taxon>Paspalinae</taxon>
        <taxon>Paspalum</taxon>
    </lineage>
</organism>
<accession>A0AAQ3T6J0</accession>
<dbReference type="Proteomes" id="UP001341281">
    <property type="component" value="Chromosome 03"/>
</dbReference>
<proteinExistence type="predicted"/>
<reference evidence="1 2" key="1">
    <citation type="submission" date="2024-02" db="EMBL/GenBank/DDBJ databases">
        <title>High-quality chromosome-scale genome assembly of Pensacola bahiagrass (Paspalum notatum Flugge var. saurae).</title>
        <authorList>
            <person name="Vega J.M."/>
            <person name="Podio M."/>
            <person name="Orjuela J."/>
            <person name="Siena L.A."/>
            <person name="Pessino S.C."/>
            <person name="Combes M.C."/>
            <person name="Mariac C."/>
            <person name="Albertini E."/>
            <person name="Pupilli F."/>
            <person name="Ortiz J.P.A."/>
            <person name="Leblanc O."/>
        </authorList>
    </citation>
    <scope>NUCLEOTIDE SEQUENCE [LARGE SCALE GENOMIC DNA]</scope>
    <source>
        <strain evidence="1">R1</strain>
        <tissue evidence="1">Leaf</tissue>
    </source>
</reference>
<dbReference type="AlphaFoldDB" id="A0AAQ3T6J0"/>